<dbReference type="PANTHER" id="PTHR15924">
    <property type="entry name" value="CLE"/>
    <property type="match status" value="1"/>
</dbReference>
<gene>
    <name evidence="1" type="primary">RTRAF_0</name>
    <name evidence="1" type="ORF">FJT64_013485</name>
</gene>
<dbReference type="Proteomes" id="UP000440578">
    <property type="component" value="Unassembled WGS sequence"/>
</dbReference>
<sequence length="229" mass="25114">MSDQAQLRSVALWLEEQKIRHLTAEARGPLRQLDSDQWPAAYQQYLQQLAAPVSGEDAPGALDWLLGRAVRLSYGDNLKKYQSVQSNGTAERANAPKVPSQNPLDNLDFNSADFVSGVERLASILDVPSHPDHLVTLEAVCSLVSERLNSQALADPSQIVVKGTAFPLDDADLGFDTGDPVLNRAAKVLRLLYIRDLRQLQTAINEILVAVQNLIADPRTDTRLGKVGR</sequence>
<accession>A0A6A4V048</accession>
<comment type="caution">
    <text evidence="1">The sequence shown here is derived from an EMBL/GenBank/DDBJ whole genome shotgun (WGS) entry which is preliminary data.</text>
</comment>
<reference evidence="1 2" key="1">
    <citation type="submission" date="2019-07" db="EMBL/GenBank/DDBJ databases">
        <title>Draft genome assembly of a fouling barnacle, Amphibalanus amphitrite (Darwin, 1854): The first reference genome for Thecostraca.</title>
        <authorList>
            <person name="Kim W."/>
        </authorList>
    </citation>
    <scope>NUCLEOTIDE SEQUENCE [LARGE SCALE GENOMIC DNA]</scope>
    <source>
        <strain evidence="1">SNU_AA5</strain>
        <tissue evidence="1">Soma without cirri and trophi</tissue>
    </source>
</reference>
<name>A0A6A4V048_AMPAM</name>
<evidence type="ECO:0000313" key="1">
    <source>
        <dbReference type="EMBL" id="KAF0288116.1"/>
    </source>
</evidence>
<organism evidence="1 2">
    <name type="scientific">Amphibalanus amphitrite</name>
    <name type="common">Striped barnacle</name>
    <name type="synonym">Balanus amphitrite</name>
    <dbReference type="NCBI Taxonomy" id="1232801"/>
    <lineage>
        <taxon>Eukaryota</taxon>
        <taxon>Metazoa</taxon>
        <taxon>Ecdysozoa</taxon>
        <taxon>Arthropoda</taxon>
        <taxon>Crustacea</taxon>
        <taxon>Multicrustacea</taxon>
        <taxon>Cirripedia</taxon>
        <taxon>Thoracica</taxon>
        <taxon>Thoracicalcarea</taxon>
        <taxon>Balanomorpha</taxon>
        <taxon>Balanoidea</taxon>
        <taxon>Balanidae</taxon>
        <taxon>Amphibalaninae</taxon>
        <taxon>Amphibalanus</taxon>
    </lineage>
</organism>
<dbReference type="Pfam" id="PF10036">
    <property type="entry name" value="RLL"/>
    <property type="match status" value="1"/>
</dbReference>
<dbReference type="OrthoDB" id="514167at2759"/>
<dbReference type="AlphaFoldDB" id="A0A6A4V048"/>
<dbReference type="EMBL" id="VIIS01002128">
    <property type="protein sequence ID" value="KAF0288116.1"/>
    <property type="molecule type" value="Genomic_DNA"/>
</dbReference>
<protein>
    <submittedName>
        <fullName evidence="1">RNA transcription, translation and transport factor protein</fullName>
    </submittedName>
</protein>
<keyword evidence="2" id="KW-1185">Reference proteome</keyword>
<evidence type="ECO:0000313" key="2">
    <source>
        <dbReference type="Proteomes" id="UP000440578"/>
    </source>
</evidence>
<dbReference type="InterPro" id="IPR019265">
    <property type="entry name" value="RTRAF"/>
</dbReference>
<proteinExistence type="predicted"/>